<dbReference type="InterPro" id="IPR003140">
    <property type="entry name" value="PLipase/COase/thioEstase"/>
</dbReference>
<accession>A0A7X2ZCE9</accession>
<dbReference type="AlphaFoldDB" id="A0A7X2ZCE9"/>
<evidence type="ECO:0000313" key="5">
    <source>
        <dbReference type="Proteomes" id="UP000450917"/>
    </source>
</evidence>
<dbReference type="GO" id="GO:0016787">
    <property type="term" value="F:hydrolase activity"/>
    <property type="evidence" value="ECO:0007669"/>
    <property type="project" value="UniProtKB-KW"/>
</dbReference>
<name>A0A7X2ZCE9_9BACL</name>
<sequence>MQSPFAYSIHIPPAIAPDQRYPVIFALHGIGYSEQDILSVVADLEEEFILIAVRGHLSYNQGYAYYTLKEYGKPDRDTFDESLEMLQVFMEYATNKYPVSADNRYLLGFSQGAILSMSLALLLGNSIKGIVAMNGYIPAFVKDEFEVKSIDQLSIFLSDGEFDDIFPVSIGKENYVYLNSRAKSVCYKTYPAGHEICEENGRDIVAWLRNDSAHLQQRSKSIYG</sequence>
<gene>
    <name evidence="4" type="ORF">GNP93_16505</name>
</gene>
<dbReference type="PANTHER" id="PTHR10655">
    <property type="entry name" value="LYSOPHOSPHOLIPASE-RELATED"/>
    <property type="match status" value="1"/>
</dbReference>
<evidence type="ECO:0000256" key="2">
    <source>
        <dbReference type="ARBA" id="ARBA00022801"/>
    </source>
</evidence>
<evidence type="ECO:0000259" key="3">
    <source>
        <dbReference type="Pfam" id="PF02230"/>
    </source>
</evidence>
<organism evidence="4 5">
    <name type="scientific">Paenibacillus validus</name>
    <dbReference type="NCBI Taxonomy" id="44253"/>
    <lineage>
        <taxon>Bacteria</taxon>
        <taxon>Bacillati</taxon>
        <taxon>Bacillota</taxon>
        <taxon>Bacilli</taxon>
        <taxon>Bacillales</taxon>
        <taxon>Paenibacillaceae</taxon>
        <taxon>Paenibacillus</taxon>
    </lineage>
</organism>
<evidence type="ECO:0000313" key="4">
    <source>
        <dbReference type="EMBL" id="MUG72273.1"/>
    </source>
</evidence>
<protein>
    <submittedName>
        <fullName evidence="4">Esterase</fullName>
    </submittedName>
</protein>
<keyword evidence="2" id="KW-0378">Hydrolase</keyword>
<dbReference type="EMBL" id="WNZX01000014">
    <property type="protein sequence ID" value="MUG72273.1"/>
    <property type="molecule type" value="Genomic_DNA"/>
</dbReference>
<evidence type="ECO:0000256" key="1">
    <source>
        <dbReference type="ARBA" id="ARBA00006499"/>
    </source>
</evidence>
<dbReference type="Pfam" id="PF02230">
    <property type="entry name" value="Abhydrolase_2"/>
    <property type="match status" value="1"/>
</dbReference>
<proteinExistence type="inferred from homology"/>
<keyword evidence="5" id="KW-1185">Reference proteome</keyword>
<dbReference type="PANTHER" id="PTHR10655:SF17">
    <property type="entry name" value="LYSOPHOSPHOLIPASE-LIKE PROTEIN 1"/>
    <property type="match status" value="1"/>
</dbReference>
<dbReference type="RefSeq" id="WP_155615117.1">
    <property type="nucleotide sequence ID" value="NZ_WNZX01000014.1"/>
</dbReference>
<dbReference type="InterPro" id="IPR029058">
    <property type="entry name" value="AB_hydrolase_fold"/>
</dbReference>
<comment type="similarity">
    <text evidence="1">Belongs to the AB hydrolase superfamily. AB hydrolase 2 family.</text>
</comment>
<dbReference type="Gene3D" id="3.40.50.1820">
    <property type="entry name" value="alpha/beta hydrolase"/>
    <property type="match status" value="1"/>
</dbReference>
<comment type="caution">
    <text evidence="4">The sequence shown here is derived from an EMBL/GenBank/DDBJ whole genome shotgun (WGS) entry which is preliminary data.</text>
</comment>
<dbReference type="SUPFAM" id="SSF53474">
    <property type="entry name" value="alpha/beta-Hydrolases"/>
    <property type="match status" value="1"/>
</dbReference>
<feature type="domain" description="Phospholipase/carboxylesterase/thioesterase" evidence="3">
    <location>
        <begin position="27"/>
        <end position="208"/>
    </location>
</feature>
<dbReference type="InterPro" id="IPR050565">
    <property type="entry name" value="LYPA1-2/EST-like"/>
</dbReference>
<dbReference type="Proteomes" id="UP000450917">
    <property type="component" value="Unassembled WGS sequence"/>
</dbReference>
<reference evidence="4 5" key="1">
    <citation type="submission" date="2019-11" db="EMBL/GenBank/DDBJ databases">
        <title>Draft genome sequences of five Paenibacillus species of dairy origin.</title>
        <authorList>
            <person name="Olajide A.M."/>
            <person name="Chen S."/>
            <person name="Lapointe G."/>
        </authorList>
    </citation>
    <scope>NUCLEOTIDE SEQUENCE [LARGE SCALE GENOMIC DNA]</scope>
    <source>
        <strain evidence="4 5">2CS3</strain>
    </source>
</reference>